<organism evidence="1 2">
    <name type="scientific">Candidatus Nitrospira nitrificans</name>
    <dbReference type="NCBI Taxonomy" id="1742973"/>
    <lineage>
        <taxon>Bacteria</taxon>
        <taxon>Pseudomonadati</taxon>
        <taxon>Nitrospirota</taxon>
        <taxon>Nitrospiria</taxon>
        <taxon>Nitrospirales</taxon>
        <taxon>Nitrospiraceae</taxon>
        <taxon>Nitrospira</taxon>
    </lineage>
</organism>
<dbReference type="Proteomes" id="UP000198736">
    <property type="component" value="Unassembled WGS sequence"/>
</dbReference>
<dbReference type="AlphaFoldDB" id="A0A0S4L6J1"/>
<protein>
    <submittedName>
        <fullName evidence="1">Uncharacterized protein</fullName>
    </submittedName>
</protein>
<keyword evidence="2" id="KW-1185">Reference proteome</keyword>
<proteinExistence type="predicted"/>
<evidence type="ECO:0000313" key="1">
    <source>
        <dbReference type="EMBL" id="CUS31499.1"/>
    </source>
</evidence>
<dbReference type="EMBL" id="CZPZ01000001">
    <property type="protein sequence ID" value="CUS31499.1"/>
    <property type="molecule type" value="Genomic_DNA"/>
</dbReference>
<accession>A0A0S4L6J1</accession>
<reference evidence="2" key="1">
    <citation type="submission" date="2015-10" db="EMBL/GenBank/DDBJ databases">
        <authorList>
            <person name="Luecker S."/>
            <person name="Luecker S."/>
        </authorList>
    </citation>
    <scope>NUCLEOTIDE SEQUENCE [LARGE SCALE GENOMIC DNA]</scope>
</reference>
<sequence>MTARAADNSQLEGNCAVLIGTLSVCPSTRVCRSSSRMAAPRPSRNRSASGRTAASPLLKRSWSGMTITISPFTCSTMRTRDICGTPLMTCTRLRSRRMATSLLPGVFGAVSAGLLALRLNAEGDEGGVTIGLRAALIDSLTVRYFPTLTEEIEYITTKNANNKVMKSAYETSHRS</sequence>
<name>A0A0S4L6J1_9BACT</name>
<gene>
    <name evidence="1" type="ORF">COMA2_10138</name>
</gene>
<evidence type="ECO:0000313" key="2">
    <source>
        <dbReference type="Proteomes" id="UP000198736"/>
    </source>
</evidence>